<name>A0ABV8PS52_9BACT</name>
<keyword evidence="3" id="KW-1185">Reference proteome</keyword>
<reference evidence="3" key="1">
    <citation type="journal article" date="2019" name="Int. J. Syst. Evol. Microbiol.">
        <title>The Global Catalogue of Microorganisms (GCM) 10K type strain sequencing project: providing services to taxonomists for standard genome sequencing and annotation.</title>
        <authorList>
            <consortium name="The Broad Institute Genomics Platform"/>
            <consortium name="The Broad Institute Genome Sequencing Center for Infectious Disease"/>
            <person name="Wu L."/>
            <person name="Ma J."/>
        </authorList>
    </citation>
    <scope>NUCLEOTIDE SEQUENCE [LARGE SCALE GENOMIC DNA]</scope>
    <source>
        <strain evidence="3">CECT 8010</strain>
    </source>
</reference>
<sequence length="250" mass="27521">MPSTQETGHTKNVNNFLQLINYGSGFGTKYNPTKEALKIANLTTQQLACEASVKAASKATKIYDDLVDERMMAFDPLQSYATQIISAFSIIDLPQDTVNGAIEINRKIQGKRATPKKDNTKTTTETSTDANTGGSSSASQQSYDNYVTHFSNLIDWVELQPTYNPNEAELKVAAMKLYLDKIDKANKAVIAGIVPYKNALAERDELLYAEKTGLVDTALDVKTYIKSVFKANSPEYKLVSGIAFTRPPKD</sequence>
<dbReference type="Proteomes" id="UP001595906">
    <property type="component" value="Unassembled WGS sequence"/>
</dbReference>
<evidence type="ECO:0000313" key="3">
    <source>
        <dbReference type="Proteomes" id="UP001595906"/>
    </source>
</evidence>
<protein>
    <submittedName>
        <fullName evidence="2">Uncharacterized protein</fullName>
    </submittedName>
</protein>
<proteinExistence type="predicted"/>
<dbReference type="EMBL" id="JBHSDC010000003">
    <property type="protein sequence ID" value="MFC4230983.1"/>
    <property type="molecule type" value="Genomic_DNA"/>
</dbReference>
<gene>
    <name evidence="2" type="ORF">ACFOW1_03715</name>
</gene>
<dbReference type="RefSeq" id="WP_379012370.1">
    <property type="nucleotide sequence ID" value="NZ_JBHSDC010000003.1"/>
</dbReference>
<comment type="caution">
    <text evidence="2">The sequence shown here is derived from an EMBL/GenBank/DDBJ whole genome shotgun (WGS) entry which is preliminary data.</text>
</comment>
<evidence type="ECO:0000313" key="2">
    <source>
        <dbReference type="EMBL" id="MFC4230983.1"/>
    </source>
</evidence>
<feature type="region of interest" description="Disordered" evidence="1">
    <location>
        <begin position="109"/>
        <end position="140"/>
    </location>
</feature>
<evidence type="ECO:0000256" key="1">
    <source>
        <dbReference type="SAM" id="MobiDB-lite"/>
    </source>
</evidence>
<organism evidence="2 3">
    <name type="scientific">Parasediminibacterium paludis</name>
    <dbReference type="NCBI Taxonomy" id="908966"/>
    <lineage>
        <taxon>Bacteria</taxon>
        <taxon>Pseudomonadati</taxon>
        <taxon>Bacteroidota</taxon>
        <taxon>Chitinophagia</taxon>
        <taxon>Chitinophagales</taxon>
        <taxon>Chitinophagaceae</taxon>
        <taxon>Parasediminibacterium</taxon>
    </lineage>
</organism>
<accession>A0ABV8PS52</accession>
<feature type="compositionally biased region" description="Low complexity" evidence="1">
    <location>
        <begin position="121"/>
        <end position="132"/>
    </location>
</feature>